<evidence type="ECO:0000313" key="2">
    <source>
        <dbReference type="Proteomes" id="UP001151760"/>
    </source>
</evidence>
<gene>
    <name evidence="1" type="ORF">Tco_0843259</name>
</gene>
<dbReference type="Proteomes" id="UP001151760">
    <property type="component" value="Unassembled WGS sequence"/>
</dbReference>
<reference evidence="1" key="1">
    <citation type="journal article" date="2022" name="Int. J. Mol. Sci.">
        <title>Draft Genome of Tanacetum Coccineum: Genomic Comparison of Closely Related Tanacetum-Family Plants.</title>
        <authorList>
            <person name="Yamashiro T."/>
            <person name="Shiraishi A."/>
            <person name="Nakayama K."/>
            <person name="Satake H."/>
        </authorList>
    </citation>
    <scope>NUCLEOTIDE SEQUENCE</scope>
</reference>
<protein>
    <submittedName>
        <fullName evidence="1">Uncharacterized protein</fullName>
    </submittedName>
</protein>
<reference evidence="1" key="2">
    <citation type="submission" date="2022-01" db="EMBL/GenBank/DDBJ databases">
        <authorList>
            <person name="Yamashiro T."/>
            <person name="Shiraishi A."/>
            <person name="Satake H."/>
            <person name="Nakayama K."/>
        </authorList>
    </citation>
    <scope>NUCLEOTIDE SEQUENCE</scope>
</reference>
<proteinExistence type="predicted"/>
<keyword evidence="2" id="KW-1185">Reference proteome</keyword>
<evidence type="ECO:0000313" key="1">
    <source>
        <dbReference type="EMBL" id="GJT08797.1"/>
    </source>
</evidence>
<organism evidence="1 2">
    <name type="scientific">Tanacetum coccineum</name>
    <dbReference type="NCBI Taxonomy" id="301880"/>
    <lineage>
        <taxon>Eukaryota</taxon>
        <taxon>Viridiplantae</taxon>
        <taxon>Streptophyta</taxon>
        <taxon>Embryophyta</taxon>
        <taxon>Tracheophyta</taxon>
        <taxon>Spermatophyta</taxon>
        <taxon>Magnoliopsida</taxon>
        <taxon>eudicotyledons</taxon>
        <taxon>Gunneridae</taxon>
        <taxon>Pentapetalae</taxon>
        <taxon>asterids</taxon>
        <taxon>campanulids</taxon>
        <taxon>Asterales</taxon>
        <taxon>Asteraceae</taxon>
        <taxon>Asteroideae</taxon>
        <taxon>Anthemideae</taxon>
        <taxon>Anthemidinae</taxon>
        <taxon>Tanacetum</taxon>
    </lineage>
</organism>
<accession>A0ABQ5B4E7</accession>
<comment type="caution">
    <text evidence="1">The sequence shown here is derived from an EMBL/GenBank/DDBJ whole genome shotgun (WGS) entry which is preliminary data.</text>
</comment>
<dbReference type="EMBL" id="BQNB010012858">
    <property type="protein sequence ID" value="GJT08797.1"/>
    <property type="molecule type" value="Genomic_DNA"/>
</dbReference>
<sequence>MEECFKALTDKLDWNNPKGDRFPFEITKPLPLKGRLGHLTIVVEYFFNNDLEFIKSSNLEKNYTTTITKTKVAWYAIVGIEDMINKFSKHNVYSTQKILYVKSVSIKKLHDYSHLEKILVKRADRQLHKFQEGNFVELHLNDIEYMLLLTVQHKLFHLDGSDIVDFIMALHMFTRSLIIKTCVEDL</sequence>
<name>A0ABQ5B4E7_9ASTR</name>